<dbReference type="AlphaFoldDB" id="A0A1J4JDJ5"/>
<dbReference type="InterPro" id="IPR031161">
    <property type="entry name" value="Peptidase_M60_dom"/>
</dbReference>
<dbReference type="EMBL" id="MLAK01001182">
    <property type="protein sequence ID" value="OHS96359.1"/>
    <property type="molecule type" value="Genomic_DNA"/>
</dbReference>
<name>A0A1J4JDJ5_9EUKA</name>
<dbReference type="PANTHER" id="PTHR15730">
    <property type="entry name" value="EXPERIMENTAL AUTOIMMUNE PROSTATITIS ANTIGEN 2-RELATED"/>
    <property type="match status" value="1"/>
</dbReference>
<feature type="domain" description="Peptidase M60" evidence="2">
    <location>
        <begin position="378"/>
        <end position="685"/>
    </location>
</feature>
<evidence type="ECO:0000313" key="4">
    <source>
        <dbReference type="Proteomes" id="UP000179807"/>
    </source>
</evidence>
<protein>
    <recommendedName>
        <fullName evidence="2">Peptidase M60 domain-containing protein</fullName>
    </recommendedName>
</protein>
<comment type="caution">
    <text evidence="3">The sequence shown here is derived from an EMBL/GenBank/DDBJ whole genome shotgun (WGS) entry which is preliminary data.</text>
</comment>
<feature type="region of interest" description="Disordered" evidence="1">
    <location>
        <begin position="1"/>
        <end position="25"/>
    </location>
</feature>
<dbReference type="InterPro" id="IPR051244">
    <property type="entry name" value="TCAF"/>
</dbReference>
<dbReference type="GeneID" id="94829904"/>
<dbReference type="Proteomes" id="UP000179807">
    <property type="component" value="Unassembled WGS sequence"/>
</dbReference>
<proteinExistence type="predicted"/>
<dbReference type="PANTHER" id="PTHR15730:SF5">
    <property type="entry name" value="SI:CH211-210B2.2-RELATED"/>
    <property type="match status" value="1"/>
</dbReference>
<evidence type="ECO:0000256" key="1">
    <source>
        <dbReference type="SAM" id="MobiDB-lite"/>
    </source>
</evidence>
<accession>A0A1J4JDJ5</accession>
<dbReference type="InterPro" id="IPR035423">
    <property type="entry name" value="M60-like_N"/>
</dbReference>
<keyword evidence="4" id="KW-1185">Reference proteome</keyword>
<evidence type="ECO:0000259" key="2">
    <source>
        <dbReference type="PROSITE" id="PS51723"/>
    </source>
</evidence>
<reference evidence="3" key="1">
    <citation type="submission" date="2016-10" db="EMBL/GenBank/DDBJ databases">
        <authorList>
            <person name="Benchimol M."/>
            <person name="Almeida L.G."/>
            <person name="Vasconcelos A.T."/>
            <person name="Perreira-Neves A."/>
            <person name="Rosa I.A."/>
            <person name="Tasca T."/>
            <person name="Bogo M.R."/>
            <person name="de Souza W."/>
        </authorList>
    </citation>
    <scope>NUCLEOTIDE SEQUENCE [LARGE SCALE GENOMIC DNA]</scope>
    <source>
        <strain evidence="3">K</strain>
    </source>
</reference>
<dbReference type="OrthoDB" id="10260387at2759"/>
<dbReference type="RefSeq" id="XP_068349496.1">
    <property type="nucleotide sequence ID" value="XM_068495200.1"/>
</dbReference>
<feature type="compositionally biased region" description="Basic and acidic residues" evidence="1">
    <location>
        <begin position="10"/>
        <end position="23"/>
    </location>
</feature>
<gene>
    <name evidence="3" type="ORF">TRFO_10015</name>
</gene>
<dbReference type="SMART" id="SM01276">
    <property type="entry name" value="M60-like"/>
    <property type="match status" value="1"/>
</dbReference>
<dbReference type="PROSITE" id="PS51723">
    <property type="entry name" value="PEPTIDASE_M60"/>
    <property type="match status" value="1"/>
</dbReference>
<dbReference type="Pfam" id="PF17291">
    <property type="entry name" value="M60-like_N"/>
    <property type="match status" value="1"/>
</dbReference>
<sequence>MGCSNSIPSRKVEPKQQNKRPPDDSLYTYVDESSPRQAFEFIIKDSSSFLCTSSMIPSVCLTKNAFPIINTILPLDDTGQASIELPVLTAAFAESGRVMCFPHAEILEDLNDHSSTARIFQRALSWLAHQKSTMTPILLLGFTQEFTNVAKNVLHTFGFFVEDSQRLSKLGTFRVVLIPSTFDVSNTDNYVKLVSFVENGGGLAVFFWPLNDENPLTAFPINKLLSHFGLSYTFCSIDENESPIQINPDFDKSISHHFLNIIQQMETSLLEEEINDTDLDNIVTTVRYHVIVSDDDQKDQIVKLGNVCTDYLDRVGFADNFIFNPDVRQIIILLLLQDIIPRLPVDSIKPAKGYEAFPGKCEETSLSDFEFSLEILDEEWISTGLYLPSGVVGTVITEQPFPNLHLQVGAHHESLIQKAPPWKRWPSIVSAFPLNQTETKLASPYGGPVYIAASEQIEGALNVKFIFKNFVQYPRLVKGNPEVWEATKDKKVPFGEFECDHIILSMPTEQMLQLDFEKVCDVIDAMAARISQFMCYPLARQFRVVFDIDLTENGASFGYPIVFSTNDILPMFGNLEKPSMALFTLINLMGIVTLPEGCFDSTIEAALASVAASVAFRDLNPDFDPVEFATATLPKMFTELWKITTQIGDDIIPQTLKKFQDPNYEIIGVPEDTWIEFVREMCRIGRRDFTKILEQSRPIPLSVSMSCHTFQPFVPMDEEGEEEASPLVCQ</sequence>
<dbReference type="VEuPathDB" id="TrichDB:TRFO_10015"/>
<evidence type="ECO:0000313" key="3">
    <source>
        <dbReference type="EMBL" id="OHS96359.1"/>
    </source>
</evidence>
<organism evidence="3 4">
    <name type="scientific">Tritrichomonas foetus</name>
    <dbReference type="NCBI Taxonomy" id="1144522"/>
    <lineage>
        <taxon>Eukaryota</taxon>
        <taxon>Metamonada</taxon>
        <taxon>Parabasalia</taxon>
        <taxon>Tritrichomonadida</taxon>
        <taxon>Tritrichomonadidae</taxon>
        <taxon>Tritrichomonas</taxon>
    </lineage>
</organism>